<keyword evidence="5" id="KW-1185">Reference proteome</keyword>
<evidence type="ECO:0000313" key="4">
    <source>
        <dbReference type="Proteomes" id="UP001223420"/>
    </source>
</evidence>
<evidence type="ECO:0000256" key="1">
    <source>
        <dbReference type="SAM" id="Phobius"/>
    </source>
</evidence>
<keyword evidence="1" id="KW-1133">Transmembrane helix</keyword>
<dbReference type="RefSeq" id="WP_122161546.1">
    <property type="nucleotide sequence ID" value="NZ_CP033231.1"/>
</dbReference>
<feature type="transmembrane region" description="Helical" evidence="1">
    <location>
        <begin position="45"/>
        <end position="66"/>
    </location>
</feature>
<evidence type="ECO:0000313" key="5">
    <source>
        <dbReference type="Proteomes" id="UP001432995"/>
    </source>
</evidence>
<name>A0AAJ1TWJ3_9HYPH</name>
<evidence type="ECO:0000313" key="3">
    <source>
        <dbReference type="EMBL" id="MER2288284.1"/>
    </source>
</evidence>
<sequence>MQSSAPVIEWFNGLIRRMAIFEVTKVDDVISTARPTRMSGTRPPLPLVVASVLSAAAIWVPIYNLAGRVIWFW</sequence>
<comment type="caution">
    <text evidence="2">The sequence shown here is derived from an EMBL/GenBank/DDBJ whole genome shotgun (WGS) entry which is preliminary data.</text>
</comment>
<dbReference type="AlphaFoldDB" id="A0AAJ1TWJ3"/>
<evidence type="ECO:0000313" key="2">
    <source>
        <dbReference type="EMBL" id="MDQ0543858.1"/>
    </source>
</evidence>
<reference evidence="2" key="1">
    <citation type="submission" date="2023-07" db="EMBL/GenBank/DDBJ databases">
        <title>Genomic Encyclopedia of Type Strains, Phase IV (KMG-IV): sequencing the most valuable type-strain genomes for metagenomic binning, comparative biology and taxonomic classification.</title>
        <authorList>
            <person name="Goeker M."/>
        </authorList>
    </citation>
    <scope>NUCLEOTIDE SEQUENCE</scope>
    <source>
        <strain evidence="2">DSM 19569</strain>
    </source>
</reference>
<accession>A0AAJ1TWJ3</accession>
<dbReference type="Proteomes" id="UP001223420">
    <property type="component" value="Unassembled WGS sequence"/>
</dbReference>
<keyword evidence="1" id="KW-0472">Membrane</keyword>
<proteinExistence type="predicted"/>
<dbReference type="Proteomes" id="UP001432995">
    <property type="component" value="Unassembled WGS sequence"/>
</dbReference>
<organism evidence="2 4">
    <name type="scientific">Methylobacterium brachiatum</name>
    <dbReference type="NCBI Taxonomy" id="269660"/>
    <lineage>
        <taxon>Bacteria</taxon>
        <taxon>Pseudomonadati</taxon>
        <taxon>Pseudomonadota</taxon>
        <taxon>Alphaproteobacteria</taxon>
        <taxon>Hyphomicrobiales</taxon>
        <taxon>Methylobacteriaceae</taxon>
        <taxon>Methylobacterium</taxon>
    </lineage>
</organism>
<protein>
    <submittedName>
        <fullName evidence="2">Uncharacterized protein</fullName>
    </submittedName>
</protein>
<reference evidence="3" key="2">
    <citation type="submission" date="2024-06" db="EMBL/GenBank/DDBJ databases">
        <authorList>
            <person name="Campbell A.G."/>
        </authorList>
    </citation>
    <scope>NUCLEOTIDE SEQUENCE</scope>
    <source>
        <strain evidence="3">EM17</strain>
    </source>
</reference>
<keyword evidence="1" id="KW-0812">Transmembrane</keyword>
<gene>
    <name evidence="3" type="ORF">ABS770_08460</name>
    <name evidence="2" type="ORF">QO001_002787</name>
</gene>
<dbReference type="EMBL" id="JAUSWL010000004">
    <property type="protein sequence ID" value="MDQ0543858.1"/>
    <property type="molecule type" value="Genomic_DNA"/>
</dbReference>
<dbReference type="EMBL" id="JBELQD010000006">
    <property type="protein sequence ID" value="MER2288284.1"/>
    <property type="molecule type" value="Genomic_DNA"/>
</dbReference>